<dbReference type="Pfam" id="PF07714">
    <property type="entry name" value="PK_Tyr_Ser-Thr"/>
    <property type="match status" value="1"/>
</dbReference>
<comment type="subcellular location">
    <subcellularLocation>
        <location evidence="1">Cytoplasm</location>
        <location evidence="1">Cytoskeleton</location>
    </subcellularLocation>
</comment>
<evidence type="ECO:0000256" key="3">
    <source>
        <dbReference type="ARBA" id="ARBA00009622"/>
    </source>
</evidence>
<evidence type="ECO:0000256" key="11">
    <source>
        <dbReference type="ARBA" id="ARBA00023212"/>
    </source>
</evidence>
<dbReference type="GO" id="GO:0004672">
    <property type="term" value="F:protein kinase activity"/>
    <property type="evidence" value="ECO:0007669"/>
    <property type="project" value="InterPro"/>
</dbReference>
<dbReference type="Gene3D" id="1.25.40.10">
    <property type="entry name" value="Tetratricopeptide repeat domain"/>
    <property type="match status" value="4"/>
</dbReference>
<dbReference type="InterPro" id="IPR002182">
    <property type="entry name" value="NB-ARC"/>
</dbReference>
<dbReference type="Pfam" id="PF13374">
    <property type="entry name" value="TPR_10"/>
    <property type="match status" value="1"/>
</dbReference>
<dbReference type="GO" id="GO:0046486">
    <property type="term" value="P:glycerolipid metabolic process"/>
    <property type="evidence" value="ECO:0007669"/>
    <property type="project" value="UniProtKB-ARBA"/>
</dbReference>
<organism evidence="15 16">
    <name type="scientific">Rhizoctonia solani</name>
    <dbReference type="NCBI Taxonomy" id="456999"/>
    <lineage>
        <taxon>Eukaryota</taxon>
        <taxon>Fungi</taxon>
        <taxon>Dikarya</taxon>
        <taxon>Basidiomycota</taxon>
        <taxon>Agaricomycotina</taxon>
        <taxon>Agaricomycetes</taxon>
        <taxon>Cantharellales</taxon>
        <taxon>Ceratobasidiaceae</taxon>
        <taxon>Rhizoctonia</taxon>
    </lineage>
</organism>
<dbReference type="GO" id="GO:0005874">
    <property type="term" value="C:microtubule"/>
    <property type="evidence" value="ECO:0007669"/>
    <property type="project" value="UniProtKB-KW"/>
</dbReference>
<evidence type="ECO:0000256" key="10">
    <source>
        <dbReference type="ARBA" id="ARBA00023175"/>
    </source>
</evidence>
<evidence type="ECO:0000259" key="14">
    <source>
        <dbReference type="PROSITE" id="PS51635"/>
    </source>
</evidence>
<dbReference type="SUPFAM" id="SSF48452">
    <property type="entry name" value="TPR-like"/>
    <property type="match status" value="2"/>
</dbReference>
<dbReference type="GO" id="GO:0005871">
    <property type="term" value="C:kinesin complex"/>
    <property type="evidence" value="ECO:0007669"/>
    <property type="project" value="InterPro"/>
</dbReference>
<protein>
    <submittedName>
        <fullName evidence="15">Patatin-like phospholipase</fullName>
    </submittedName>
</protein>
<evidence type="ECO:0000259" key="13">
    <source>
        <dbReference type="PROSITE" id="PS50011"/>
    </source>
</evidence>
<dbReference type="InterPro" id="IPR027417">
    <property type="entry name" value="P-loop_NTPase"/>
</dbReference>
<evidence type="ECO:0000313" key="15">
    <source>
        <dbReference type="EMBL" id="KAF8678648.1"/>
    </source>
</evidence>
<dbReference type="Gene3D" id="3.40.1090.10">
    <property type="entry name" value="Cytosolic phospholipase A2 catalytic domain"/>
    <property type="match status" value="1"/>
</dbReference>
<keyword evidence="4" id="KW-0963">Cytoplasm</keyword>
<feature type="domain" description="PNPLA" evidence="14">
    <location>
        <begin position="100"/>
        <end position="296"/>
    </location>
</feature>
<dbReference type="SUPFAM" id="SSF52540">
    <property type="entry name" value="P-loop containing nucleoside triphosphate hydrolases"/>
    <property type="match status" value="1"/>
</dbReference>
<dbReference type="InterPro" id="IPR000719">
    <property type="entry name" value="Prot_kinase_dom"/>
</dbReference>
<evidence type="ECO:0000256" key="12">
    <source>
        <dbReference type="PROSITE-ProRule" id="PRU01161"/>
    </source>
</evidence>
<evidence type="ECO:0000256" key="5">
    <source>
        <dbReference type="ARBA" id="ARBA00022701"/>
    </source>
</evidence>
<keyword evidence="5" id="KW-0493">Microtubule</keyword>
<evidence type="ECO:0000256" key="1">
    <source>
        <dbReference type="ARBA" id="ARBA00004245"/>
    </source>
</evidence>
<dbReference type="SMART" id="SM00028">
    <property type="entry name" value="TPR"/>
    <property type="match status" value="13"/>
</dbReference>
<dbReference type="GO" id="GO:0005737">
    <property type="term" value="C:cytoplasm"/>
    <property type="evidence" value="ECO:0007669"/>
    <property type="project" value="TreeGrafter"/>
</dbReference>
<sequence>MFVDDPPLETPCDVWGWAMAALEIISGSIPYHTHKQAMTIILQISKGPPRREHHAKFEEYAYRPDEMWALLEKCWAMEPSERPSIDEVLVELKRIAKMPEAEDGGGARGLSALVLLQELMKRIQHLEKLDFPPEPHQYFDLIAGTGTGAIQACMLGRLRMGVDEAIESYANLAKEVFSERKWIGKGAFRTTKLKDAIRNTIQTVTGDPDELMMERDPTTPLVFAMSRHNMRAGIPTAFRSYPATANEGPRCTVWETVCATMAHPELFKSFDIGSPPLNQSFVDAGLGCSNPLAHVLVEVKRLHPGRHVSTVLSIGTGHTSTIQIPDGPVLRQFLPTAAIGAMKGIAEDAERVAEEIARRFSSVDGVYFRLNVDQGLQSVEVSKWDQRGEVAEHTRAYMRIFEVIQTIDKAAQAVRVRNPTISTAQIDGEIQLGVSYARDPNVVSMARYCPPLSPLFTGCRLKIRRTESCIIGSDVERKMCVVHGLGGAGKTQIVLKVIETTRHKWKEIIYIDSSTRESIEAGLQEVATAKKIGDTHRSTLQWLESYHEPWLLVLDSADDPSVSIRDYIPRGNHGSVIITTRLSGMTTLARGQNSECSVSSMDPDDAMTLLLKCARLHDRELSLEEVESAKVLLRELGYFALGIVHAGSFIGNSPHMSLTDYRALFMREQRRALEAYSNLPAAIKADNYRHTVYTAWIVCYDGLSSRAQELLWLIGYLHYTGITVDMFRRAAVTIISYQAEYPVTQLEDMAQQKLKEALCGFMSSSGEWDGLLFTQVIDELASRSLLEYDRMNQAYRIHLLVQSWVRTVIPYESDLAAKCAEMLVSISVSGCMDDGIESVMVRMSVGLHVDRVLLGCGESTGIDHLRHFYEVYMGRGRWDKAEQLQEHIERRLKQMRGDEHPDTLRSMNSLAIAYSRLGRYEDARALYTQVLDTRNQVLGTDHPDTLTTMHGLAIAYSDLGRYEDARALYTQVLDTREQVLGSNHPDTLGTMNNLAGAYSDLGRYEDARALHNQVLDTQKQVLGSDHPDTLRTMNNLASAYSDLGRYEDARALHNQVLDTRKQVLGTNHPDTLASMNNLANAYSELGRYDDARALYTQVLDTRTQVLGTNHPDTLVTINDLASAYSDLGRYEDARALYTQVLDIRKQVLGTNHPDTLVTMNNLATTYSDLGRYEDARALHTQVLDTRKQILGNNHPDTLGTMNGLAIDYSDLGRYNDARALHTQVLDTQKQVLGNNHPDTLRTMNNLAGAYSDLGQYEDARALHNQVLDTRKQVLGTNHPNTLRTMNNLASAYSDLGQYDDARALHAQVLDTRKQVLGNDHPDTLATMNKLANAYYCLGQYEDARALYTQVLHTRKQVPRDNHPDTLVTMNKLAHAYYCLGRYEDARALYTQVLDTRERVLGTDHPNTLVTMNNLAHAYYCLAQYEDARALYTQVLDTRKQVLGGDHPDTLVTTNDLARAYLILELVQEADSLNLNVDDFVNIFGEGHIHVILARAFVREIQDQRHRETHRGGILGRLKSYVRALRESNQF</sequence>
<comment type="similarity">
    <text evidence="3">Belongs to the kinesin light chain family.</text>
</comment>
<dbReference type="PRINTS" id="PR00381">
    <property type="entry name" value="KINESINLIGHT"/>
</dbReference>
<dbReference type="InterPro" id="IPR001245">
    <property type="entry name" value="Ser-Thr/Tyr_kinase_cat_dom"/>
</dbReference>
<name>A0A8H7H9E0_9AGAM</name>
<keyword evidence="8" id="KW-0175">Coiled coil</keyword>
<accession>A0A8H7H9E0</accession>
<dbReference type="SUPFAM" id="SSF56112">
    <property type="entry name" value="Protein kinase-like (PK-like)"/>
    <property type="match status" value="1"/>
</dbReference>
<comment type="caution">
    <text evidence="15">The sequence shown here is derived from an EMBL/GenBank/DDBJ whole genome shotgun (WGS) entry which is preliminary data.</text>
</comment>
<evidence type="ECO:0000256" key="4">
    <source>
        <dbReference type="ARBA" id="ARBA00022490"/>
    </source>
</evidence>
<keyword evidence="10" id="KW-0505">Motor protein</keyword>
<feature type="short sequence motif" description="GXGXXG" evidence="12">
    <location>
        <begin position="104"/>
        <end position="109"/>
    </location>
</feature>
<evidence type="ECO:0000256" key="9">
    <source>
        <dbReference type="ARBA" id="ARBA00023098"/>
    </source>
</evidence>
<dbReference type="GO" id="GO:0007018">
    <property type="term" value="P:microtubule-based movement"/>
    <property type="evidence" value="ECO:0007669"/>
    <property type="project" value="TreeGrafter"/>
</dbReference>
<dbReference type="InterPro" id="IPR011009">
    <property type="entry name" value="Kinase-like_dom_sf"/>
</dbReference>
<reference evidence="15" key="1">
    <citation type="submission" date="2020-09" db="EMBL/GenBank/DDBJ databases">
        <title>Comparative genome analyses of four rice-infecting Rhizoctonia solani isolates reveal extensive enrichment of homogalacturonan modification genes.</title>
        <authorList>
            <person name="Lee D.-Y."/>
            <person name="Jeon J."/>
            <person name="Kim K.-T."/>
            <person name="Cheong K."/>
            <person name="Song H."/>
            <person name="Choi G."/>
            <person name="Ko J."/>
            <person name="Opiyo S.O."/>
            <person name="Zuo S."/>
            <person name="Madhav S."/>
            <person name="Lee Y.-H."/>
            <person name="Wang G.-L."/>
        </authorList>
    </citation>
    <scope>NUCLEOTIDE SEQUENCE</scope>
    <source>
        <strain evidence="15">AG1-IA YN-7</strain>
    </source>
</reference>
<evidence type="ECO:0000313" key="16">
    <source>
        <dbReference type="Proteomes" id="UP000650582"/>
    </source>
</evidence>
<dbReference type="InterPro" id="IPR019734">
    <property type="entry name" value="TPR_rpt"/>
</dbReference>
<evidence type="ECO:0000256" key="7">
    <source>
        <dbReference type="ARBA" id="ARBA00022803"/>
    </source>
</evidence>
<evidence type="ECO:0000256" key="2">
    <source>
        <dbReference type="ARBA" id="ARBA00008171"/>
    </source>
</evidence>
<keyword evidence="7" id="KW-0802">TPR repeat</keyword>
<dbReference type="InterPro" id="IPR002151">
    <property type="entry name" value="Kinesin_light"/>
</dbReference>
<dbReference type="Proteomes" id="UP000650582">
    <property type="component" value="Unassembled WGS sequence"/>
</dbReference>
<dbReference type="SUPFAM" id="SSF52151">
    <property type="entry name" value="FabD/lysophospholipase-like"/>
    <property type="match status" value="1"/>
</dbReference>
<dbReference type="PANTHER" id="PTHR45783:SF3">
    <property type="entry name" value="KINESIN LIGHT CHAIN"/>
    <property type="match status" value="1"/>
</dbReference>
<gene>
    <name evidence="15" type="ORF">RHS04_05206</name>
</gene>
<dbReference type="GO" id="GO:0019894">
    <property type="term" value="F:kinesin binding"/>
    <property type="evidence" value="ECO:0007669"/>
    <property type="project" value="TreeGrafter"/>
</dbReference>
<proteinExistence type="inferred from homology"/>
<keyword evidence="11" id="KW-0206">Cytoskeleton</keyword>
<comment type="caution">
    <text evidence="12">Lacks conserved residue(s) required for the propagation of feature annotation.</text>
</comment>
<dbReference type="InterPro" id="IPR016035">
    <property type="entry name" value="Acyl_Trfase/lysoPLipase"/>
</dbReference>
<dbReference type="InterPro" id="IPR011990">
    <property type="entry name" value="TPR-like_helical_dom_sf"/>
</dbReference>
<dbReference type="GO" id="GO:0005524">
    <property type="term" value="F:ATP binding"/>
    <property type="evidence" value="ECO:0007669"/>
    <property type="project" value="InterPro"/>
</dbReference>
<evidence type="ECO:0000256" key="6">
    <source>
        <dbReference type="ARBA" id="ARBA00022737"/>
    </source>
</evidence>
<feature type="domain" description="Protein kinase" evidence="13">
    <location>
        <begin position="1"/>
        <end position="95"/>
    </location>
</feature>
<dbReference type="PROSITE" id="PS50011">
    <property type="entry name" value="PROTEIN_KINASE_DOM"/>
    <property type="match status" value="1"/>
</dbReference>
<dbReference type="Pfam" id="PF00931">
    <property type="entry name" value="NB-ARC"/>
    <property type="match status" value="1"/>
</dbReference>
<dbReference type="Pfam" id="PF01734">
    <property type="entry name" value="Patatin"/>
    <property type="match status" value="1"/>
</dbReference>
<dbReference type="Gene3D" id="3.40.50.300">
    <property type="entry name" value="P-loop containing nucleotide triphosphate hydrolases"/>
    <property type="match status" value="1"/>
</dbReference>
<dbReference type="InterPro" id="IPR002641">
    <property type="entry name" value="PNPLA_dom"/>
</dbReference>
<keyword evidence="6" id="KW-0677">Repeat</keyword>
<dbReference type="Pfam" id="PF13424">
    <property type="entry name" value="TPR_12"/>
    <property type="match status" value="6"/>
</dbReference>
<dbReference type="Gene3D" id="1.10.510.10">
    <property type="entry name" value="Transferase(Phosphotransferase) domain 1"/>
    <property type="match status" value="1"/>
</dbReference>
<dbReference type="PANTHER" id="PTHR45783">
    <property type="entry name" value="KINESIN LIGHT CHAIN"/>
    <property type="match status" value="1"/>
</dbReference>
<comment type="similarity">
    <text evidence="2">Belongs to the protein kinase superfamily. TKL Ser/Thr protein kinase family. ROCO subfamily.</text>
</comment>
<dbReference type="EMBL" id="JACYCC010000038">
    <property type="protein sequence ID" value="KAF8678648.1"/>
    <property type="molecule type" value="Genomic_DNA"/>
</dbReference>
<dbReference type="PROSITE" id="PS51635">
    <property type="entry name" value="PNPLA"/>
    <property type="match status" value="1"/>
</dbReference>
<evidence type="ECO:0000256" key="8">
    <source>
        <dbReference type="ARBA" id="ARBA00023054"/>
    </source>
</evidence>
<keyword evidence="9" id="KW-0443">Lipid metabolism</keyword>